<dbReference type="PANTHER" id="PTHR30483:SF6">
    <property type="entry name" value="PERIPLASMIC BINDING PROTEIN OF ABC TRANSPORTER FOR NATURAL AMINO ACIDS"/>
    <property type="match status" value="1"/>
</dbReference>
<dbReference type="InterPro" id="IPR028081">
    <property type="entry name" value="Leu-bd"/>
</dbReference>
<dbReference type="SUPFAM" id="SSF53822">
    <property type="entry name" value="Periplasmic binding protein-like I"/>
    <property type="match status" value="1"/>
</dbReference>
<organism evidence="5 6">
    <name type="scientific">Frankia canadensis</name>
    <dbReference type="NCBI Taxonomy" id="1836972"/>
    <lineage>
        <taxon>Bacteria</taxon>
        <taxon>Bacillati</taxon>
        <taxon>Actinomycetota</taxon>
        <taxon>Actinomycetes</taxon>
        <taxon>Frankiales</taxon>
        <taxon>Frankiaceae</taxon>
        <taxon>Frankia</taxon>
    </lineage>
</organism>
<feature type="chain" id="PRO_5039575763" description="Leucine-binding protein domain-containing protein" evidence="3">
    <location>
        <begin position="24"/>
        <end position="409"/>
    </location>
</feature>
<proteinExistence type="inferred from homology"/>
<evidence type="ECO:0000256" key="3">
    <source>
        <dbReference type="SAM" id="SignalP"/>
    </source>
</evidence>
<evidence type="ECO:0000256" key="1">
    <source>
        <dbReference type="ARBA" id="ARBA00010062"/>
    </source>
</evidence>
<dbReference type="OrthoDB" id="7337537at2"/>
<evidence type="ECO:0000313" key="6">
    <source>
        <dbReference type="Proteomes" id="UP000234331"/>
    </source>
</evidence>
<name>A0A2I2KZQ0_9ACTN</name>
<dbReference type="Gene3D" id="3.40.50.2300">
    <property type="match status" value="2"/>
</dbReference>
<sequence>MRGVKPVLAAVCVTALAALSACGSGGGGDAGAKAKPGANLTGPDVKVMTWSEWNTQAINYPGIPYAAQVAADYVNDHGGINGHRIVLETCNAQGDPNRAEQCARQAVSSKAVAVLGSFTQFGNRTVPVLEQAHIPMIGLTPLTAPEYTSEWSFPISGGSYANTAGEAQRAVDAGCKQVAVAQADNPAADAATNTFKLAAATHNLKVVGPIRLPLTATDFAPQVAQTRGSDCVAFVTAPGQVAIFLKSLAQSGEKPKLINFVGGIDDTVLNKTGGVAEGMLTDGWYPPTTSPLWKGYRDAIDTYAGSHKKDIALVSDQNSTAWLTFQIFQKVTKGLSAVTGDTVADALRRTTALDTGGLTPPLNWSKPGPISSIPRIVNATVFPGKVEDGKVVADGKEFIQVAPLLRDLR</sequence>
<accession>A0A2I2KZQ0</accession>
<evidence type="ECO:0000259" key="4">
    <source>
        <dbReference type="Pfam" id="PF13458"/>
    </source>
</evidence>
<dbReference type="EMBL" id="FZMO01000527">
    <property type="protein sequence ID" value="SNQ51129.1"/>
    <property type="molecule type" value="Genomic_DNA"/>
</dbReference>
<keyword evidence="2 3" id="KW-0732">Signal</keyword>
<dbReference type="PROSITE" id="PS51257">
    <property type="entry name" value="PROKAR_LIPOPROTEIN"/>
    <property type="match status" value="1"/>
</dbReference>
<dbReference type="InterPro" id="IPR051010">
    <property type="entry name" value="BCAA_transport"/>
</dbReference>
<evidence type="ECO:0000256" key="2">
    <source>
        <dbReference type="ARBA" id="ARBA00022729"/>
    </source>
</evidence>
<keyword evidence="6" id="KW-1185">Reference proteome</keyword>
<feature type="signal peptide" evidence="3">
    <location>
        <begin position="1"/>
        <end position="23"/>
    </location>
</feature>
<dbReference type="InterPro" id="IPR028082">
    <property type="entry name" value="Peripla_BP_I"/>
</dbReference>
<dbReference type="AlphaFoldDB" id="A0A2I2KZQ0"/>
<protein>
    <recommendedName>
        <fullName evidence="4">Leucine-binding protein domain-containing protein</fullName>
    </recommendedName>
</protein>
<feature type="domain" description="Leucine-binding protein" evidence="4">
    <location>
        <begin position="61"/>
        <end position="355"/>
    </location>
</feature>
<dbReference type="PANTHER" id="PTHR30483">
    <property type="entry name" value="LEUCINE-SPECIFIC-BINDING PROTEIN"/>
    <property type="match status" value="1"/>
</dbReference>
<dbReference type="Pfam" id="PF13458">
    <property type="entry name" value="Peripla_BP_6"/>
    <property type="match status" value="1"/>
</dbReference>
<reference evidence="5 6" key="1">
    <citation type="submission" date="2017-06" db="EMBL/GenBank/DDBJ databases">
        <authorList>
            <person name="Kim H.J."/>
            <person name="Triplett B.A."/>
        </authorList>
    </citation>
    <scope>NUCLEOTIDE SEQUENCE [LARGE SCALE GENOMIC DNA]</scope>
    <source>
        <strain evidence="5">FRACA_ARgP5</strain>
    </source>
</reference>
<evidence type="ECO:0000313" key="5">
    <source>
        <dbReference type="EMBL" id="SNQ51129.1"/>
    </source>
</evidence>
<comment type="similarity">
    <text evidence="1">Belongs to the leucine-binding protein family.</text>
</comment>
<dbReference type="Proteomes" id="UP000234331">
    <property type="component" value="Unassembled WGS sequence"/>
</dbReference>
<gene>
    <name evidence="5" type="ORF">FRACA_610010</name>
</gene>